<gene>
    <name evidence="1" type="ORF">MENT_LOCUS41022</name>
</gene>
<accession>A0A6V7WN21</accession>
<sequence>MSSDLKIKFNVMSCKYVNFVEIKNKWNHIANYWRCCDNVCINTFEPIGKCLNGNGYVNLINDEYIKYINYKGGLHRRNESGSVSAENSFKKLQNCSNYFYYFEVKSKFEGSLNKDENSICIGLKNCISNKMIHYFAMPATIYNEKFFKLPTLSWNNNDIFGCGLVYPPTNMANEFPYVFFTQNGKQIGKGILIKDISASYKPYVSLKCCSVEANFGNNLETKPFCYDITKHFVIKEFYEDSDVD</sequence>
<dbReference type="Proteomes" id="UP000580250">
    <property type="component" value="Unassembled WGS sequence"/>
</dbReference>
<evidence type="ECO:0000313" key="1">
    <source>
        <dbReference type="EMBL" id="CAD2188377.1"/>
    </source>
</evidence>
<dbReference type="AlphaFoldDB" id="A0A6V7WN21"/>
<proteinExistence type="predicted"/>
<protein>
    <submittedName>
        <fullName evidence="1">Uncharacterized protein</fullName>
    </submittedName>
</protein>
<dbReference type="EMBL" id="CAJEWN010000688">
    <property type="protein sequence ID" value="CAD2188377.1"/>
    <property type="molecule type" value="Genomic_DNA"/>
</dbReference>
<dbReference type="InterPro" id="IPR043136">
    <property type="entry name" value="B30.2/SPRY_sf"/>
</dbReference>
<dbReference type="Gene3D" id="2.60.120.920">
    <property type="match status" value="1"/>
</dbReference>
<evidence type="ECO:0000313" key="2">
    <source>
        <dbReference type="Proteomes" id="UP000580250"/>
    </source>
</evidence>
<organism evidence="1 2">
    <name type="scientific">Meloidogyne enterolobii</name>
    <name type="common">Root-knot nematode worm</name>
    <name type="synonym">Meloidogyne mayaguensis</name>
    <dbReference type="NCBI Taxonomy" id="390850"/>
    <lineage>
        <taxon>Eukaryota</taxon>
        <taxon>Metazoa</taxon>
        <taxon>Ecdysozoa</taxon>
        <taxon>Nematoda</taxon>
        <taxon>Chromadorea</taxon>
        <taxon>Rhabditida</taxon>
        <taxon>Tylenchina</taxon>
        <taxon>Tylenchomorpha</taxon>
        <taxon>Tylenchoidea</taxon>
        <taxon>Meloidogynidae</taxon>
        <taxon>Meloidogyninae</taxon>
        <taxon>Meloidogyne</taxon>
    </lineage>
</organism>
<name>A0A6V7WN21_MELEN</name>
<comment type="caution">
    <text evidence="1">The sequence shown here is derived from an EMBL/GenBank/DDBJ whole genome shotgun (WGS) entry which is preliminary data.</text>
</comment>
<dbReference type="OrthoDB" id="258495at2759"/>
<reference evidence="1 2" key="1">
    <citation type="submission" date="2020-08" db="EMBL/GenBank/DDBJ databases">
        <authorList>
            <person name="Koutsovoulos G."/>
            <person name="Danchin GJ E."/>
        </authorList>
    </citation>
    <scope>NUCLEOTIDE SEQUENCE [LARGE SCALE GENOMIC DNA]</scope>
</reference>